<keyword evidence="2" id="KW-0808">Transferase</keyword>
<dbReference type="KEGG" id="ttu:TERTU_3251"/>
<dbReference type="InterPro" id="IPR013528">
    <property type="entry name" value="HMG_CoA_synth_N"/>
</dbReference>
<comment type="similarity">
    <text evidence="1">Belongs to the thiolase-like superfamily. HMG-CoA synthase family.</text>
</comment>
<organism evidence="6 7">
    <name type="scientific">Teredinibacter turnerae (strain ATCC 39867 / T7901)</name>
    <dbReference type="NCBI Taxonomy" id="377629"/>
    <lineage>
        <taxon>Bacteria</taxon>
        <taxon>Pseudomonadati</taxon>
        <taxon>Pseudomonadota</taxon>
        <taxon>Gammaproteobacteria</taxon>
        <taxon>Cellvibrionales</taxon>
        <taxon>Cellvibrionaceae</taxon>
        <taxon>Teredinibacter</taxon>
    </lineage>
</organism>
<dbReference type="EMBL" id="CP001614">
    <property type="protein sequence ID" value="ACR13873.1"/>
    <property type="molecule type" value="Genomic_DNA"/>
</dbReference>
<evidence type="ECO:0000259" key="5">
    <source>
        <dbReference type="Pfam" id="PF08540"/>
    </source>
</evidence>
<protein>
    <submittedName>
        <fullName evidence="6">Hydroxymethylglutaryl-coenzyme A synthase family protein</fullName>
    </submittedName>
</protein>
<accession>C5BPZ1</accession>
<dbReference type="CDD" id="cd00827">
    <property type="entry name" value="init_cond_enzymes"/>
    <property type="match status" value="1"/>
</dbReference>
<dbReference type="PANTHER" id="PTHR43323:SF2">
    <property type="entry name" value="HYDROXYMETHYLGLUTARYL-COA SYNTHASE"/>
    <property type="match status" value="1"/>
</dbReference>
<proteinExistence type="inferred from homology"/>
<sequence>MSWSENIRKAALYLEHNMENTMNSVGISGLAAYLPPYRTNLEEWCGWTDGSWEKLRDVVGHSFRMRGHHQNVYTMAANAVLRLIKQYNIDPRTVGFFAFGTESSTDNSAGAVIVKGIVDKGLKKLGLPALSRNCEVPEYKHACLGGVYALKGAARFLACDGAQSKAIVVAADIAEYERGSTGEPTQGAGAVAMLLEAKPKLLEIKLQKSGSSADYRGPDFRKPFVRFAQQNASTNTQLRDFPVFNGYYSTNCYIDAVLLALNNMFNKCGLDRAEYLKQLGAIFLHRPYARMPETGLAISYLFALALGKAEDHAELKEYCDAARVKFHDVIEEFNAARNLFDLVEQGKMNSPVFPKAMRTIRVLPRFESFKRIQEKMALGSELMKNVGNLYSAALPAWIAAGLEDAQQSGVDLTGQEILTLGYGSGDAAEAIPMQVVEGWQEHAKKIRFASAFEGAVDLSENQYIALHSGRQPVDLPMDTEGEFFISRIGKNSGGDFDEDGIEYYGFGASANTKSGEKSDKSQKNNDSFNQVTNEV</sequence>
<dbReference type="STRING" id="377629.TERTU_3251"/>
<dbReference type="Pfam" id="PF01154">
    <property type="entry name" value="HMG_CoA_synt_N"/>
    <property type="match status" value="1"/>
</dbReference>
<dbReference type="Pfam" id="PF08540">
    <property type="entry name" value="HMG_CoA_synt_C"/>
    <property type="match status" value="1"/>
</dbReference>
<feature type="domain" description="Hydroxymethylglutaryl-coenzyme A synthase N-terminal" evidence="4">
    <location>
        <begin position="24"/>
        <end position="196"/>
    </location>
</feature>
<dbReference type="RefSeq" id="WP_015819988.1">
    <property type="nucleotide sequence ID" value="NC_012997.1"/>
</dbReference>
<keyword evidence="7" id="KW-1185">Reference proteome</keyword>
<feature type="compositionally biased region" description="Polar residues" evidence="3">
    <location>
        <begin position="524"/>
        <end position="535"/>
    </location>
</feature>
<dbReference type="Proteomes" id="UP000009080">
    <property type="component" value="Chromosome"/>
</dbReference>
<evidence type="ECO:0000313" key="7">
    <source>
        <dbReference type="Proteomes" id="UP000009080"/>
    </source>
</evidence>
<evidence type="ECO:0000256" key="1">
    <source>
        <dbReference type="ARBA" id="ARBA00007061"/>
    </source>
</evidence>
<evidence type="ECO:0000313" key="6">
    <source>
        <dbReference type="EMBL" id="ACR13873.1"/>
    </source>
</evidence>
<dbReference type="PANTHER" id="PTHR43323">
    <property type="entry name" value="3-HYDROXY-3-METHYLGLUTARYL COENZYME A SYNTHASE"/>
    <property type="match status" value="1"/>
</dbReference>
<evidence type="ECO:0000259" key="4">
    <source>
        <dbReference type="Pfam" id="PF01154"/>
    </source>
</evidence>
<reference evidence="6 7" key="1">
    <citation type="journal article" date="2009" name="PLoS ONE">
        <title>The complete genome of Teredinibacter turnerae T7901: an intracellular endosymbiont of marine wood-boring bivalves (shipworms).</title>
        <authorList>
            <person name="Yang J.C."/>
            <person name="Madupu R."/>
            <person name="Durkin A.S."/>
            <person name="Ekborg N.A."/>
            <person name="Pedamallu C.S."/>
            <person name="Hostetler J.B."/>
            <person name="Radune D."/>
            <person name="Toms B.S."/>
            <person name="Henrissat B."/>
            <person name="Coutinho P.M."/>
            <person name="Schwarz S."/>
            <person name="Field L."/>
            <person name="Trindade-Silva A.E."/>
            <person name="Soares C.A.G."/>
            <person name="Elshahawi S."/>
            <person name="Hanora A."/>
            <person name="Schmidt E.W."/>
            <person name="Haygood M.G."/>
            <person name="Posfai J."/>
            <person name="Benner J."/>
            <person name="Madinger C."/>
            <person name="Nove J."/>
            <person name="Anton B."/>
            <person name="Chaudhary K."/>
            <person name="Foster J."/>
            <person name="Holman A."/>
            <person name="Kumar S."/>
            <person name="Lessard P.A."/>
            <person name="Luyten Y.A."/>
            <person name="Slatko B."/>
            <person name="Wood N."/>
            <person name="Wu B."/>
            <person name="Teplitski M."/>
            <person name="Mougous J.D."/>
            <person name="Ward N."/>
            <person name="Eisen J.A."/>
            <person name="Badger J.H."/>
            <person name="Distel D.L."/>
        </authorList>
    </citation>
    <scope>NUCLEOTIDE SEQUENCE [LARGE SCALE GENOMIC DNA]</scope>
    <source>
        <strain evidence="7">ATCC 39867 / T7901</strain>
    </source>
</reference>
<dbReference type="GO" id="GO:0004421">
    <property type="term" value="F:hydroxymethylglutaryl-CoA synthase activity"/>
    <property type="evidence" value="ECO:0007669"/>
    <property type="project" value="InterPro"/>
</dbReference>
<feature type="compositionally biased region" description="Basic and acidic residues" evidence="3">
    <location>
        <begin position="514"/>
        <end position="523"/>
    </location>
</feature>
<dbReference type="InterPro" id="IPR016039">
    <property type="entry name" value="Thiolase-like"/>
</dbReference>
<gene>
    <name evidence="6" type="ordered locus">TERTU_3251</name>
</gene>
<dbReference type="eggNOG" id="COG3425">
    <property type="taxonomic scope" value="Bacteria"/>
</dbReference>
<evidence type="ECO:0000256" key="2">
    <source>
        <dbReference type="ARBA" id="ARBA00022679"/>
    </source>
</evidence>
<feature type="domain" description="Hydroxymethylglutaryl-coenzyme A synthase C-terminal" evidence="5">
    <location>
        <begin position="240"/>
        <end position="446"/>
    </location>
</feature>
<dbReference type="HOGENOM" id="CLU_508913_0_0_6"/>
<dbReference type="OrthoDB" id="9769523at2"/>
<dbReference type="Gene3D" id="3.40.47.10">
    <property type="match status" value="1"/>
</dbReference>
<feature type="region of interest" description="Disordered" evidence="3">
    <location>
        <begin position="508"/>
        <end position="535"/>
    </location>
</feature>
<dbReference type="InterPro" id="IPR013746">
    <property type="entry name" value="HMG_CoA_synt_C_dom"/>
</dbReference>
<evidence type="ECO:0000256" key="3">
    <source>
        <dbReference type="SAM" id="MobiDB-lite"/>
    </source>
</evidence>
<name>C5BPZ1_TERTT</name>
<dbReference type="AlphaFoldDB" id="C5BPZ1"/>
<dbReference type="SUPFAM" id="SSF53901">
    <property type="entry name" value="Thiolase-like"/>
    <property type="match status" value="2"/>
</dbReference>
<dbReference type="GO" id="GO:0006084">
    <property type="term" value="P:acetyl-CoA metabolic process"/>
    <property type="evidence" value="ECO:0007669"/>
    <property type="project" value="InterPro"/>
</dbReference>